<keyword evidence="1" id="KW-1133">Transmembrane helix</keyword>
<comment type="caution">
    <text evidence="2">The sequence shown here is derived from an EMBL/GenBank/DDBJ whole genome shotgun (WGS) entry which is preliminary data.</text>
</comment>
<accession>A0ABC8M696</accession>
<reference evidence="2 3" key="1">
    <citation type="submission" date="2022-03" db="EMBL/GenBank/DDBJ databases">
        <authorList>
            <person name="Macdonald S."/>
            <person name="Ahmed S."/>
            <person name="Newling K."/>
        </authorList>
    </citation>
    <scope>NUCLEOTIDE SEQUENCE [LARGE SCALE GENOMIC DNA]</scope>
</reference>
<keyword evidence="1" id="KW-0472">Membrane</keyword>
<evidence type="ECO:0000313" key="3">
    <source>
        <dbReference type="Proteomes" id="UP001642260"/>
    </source>
</evidence>
<dbReference type="AlphaFoldDB" id="A0ABC8M696"/>
<protein>
    <submittedName>
        <fullName evidence="2">Uncharacterized protein</fullName>
    </submittedName>
</protein>
<gene>
    <name evidence="2" type="ORF">ERUC_LOCUS43525</name>
</gene>
<name>A0ABC8M696_ERUVS</name>
<evidence type="ECO:0000256" key="1">
    <source>
        <dbReference type="SAM" id="Phobius"/>
    </source>
</evidence>
<keyword evidence="1" id="KW-0812">Transmembrane</keyword>
<dbReference type="EMBL" id="CAKOAT010930708">
    <property type="protein sequence ID" value="CAH8391042.1"/>
    <property type="molecule type" value="Genomic_DNA"/>
</dbReference>
<keyword evidence="3" id="KW-1185">Reference proteome</keyword>
<dbReference type="Proteomes" id="UP001642260">
    <property type="component" value="Unassembled WGS sequence"/>
</dbReference>
<evidence type="ECO:0000313" key="2">
    <source>
        <dbReference type="EMBL" id="CAH8391042.1"/>
    </source>
</evidence>
<proteinExistence type="predicted"/>
<feature type="transmembrane region" description="Helical" evidence="1">
    <location>
        <begin position="433"/>
        <end position="453"/>
    </location>
</feature>
<organism evidence="2 3">
    <name type="scientific">Eruca vesicaria subsp. sativa</name>
    <name type="common">Garden rocket</name>
    <name type="synonym">Eruca sativa</name>
    <dbReference type="NCBI Taxonomy" id="29727"/>
    <lineage>
        <taxon>Eukaryota</taxon>
        <taxon>Viridiplantae</taxon>
        <taxon>Streptophyta</taxon>
        <taxon>Embryophyta</taxon>
        <taxon>Tracheophyta</taxon>
        <taxon>Spermatophyta</taxon>
        <taxon>Magnoliopsida</taxon>
        <taxon>eudicotyledons</taxon>
        <taxon>Gunneridae</taxon>
        <taxon>Pentapetalae</taxon>
        <taxon>rosids</taxon>
        <taxon>malvids</taxon>
        <taxon>Brassicales</taxon>
        <taxon>Brassicaceae</taxon>
        <taxon>Brassiceae</taxon>
        <taxon>Eruca</taxon>
    </lineage>
</organism>
<sequence length="471" mass="55598">MIRGWDPGILDQRWDWGPKNFVWSFVVGGSQRDITVKWFFKVSGQLNRDWMITRFAVIAILSSYQSEMRLLIGEIPVREGVQGWFSCSSDMQIQALGVILLNQWSFSQGIDNWTMGHVCIGHLYGFCCFWVRCCFSFDFSKGFLGFLVYNRSGIRLSSFNKTCFQYLHTSTQVVVDAISAGFKLSLFVCFLIHFKLMRGCLLFGIWPYNIDGQELIIDVRLWLMVSLFLKFYDWNIRCFSLNWFQGNCSALSCFSWSLKLLFYPITRLLYVVWFSSFCKIDLSRLYMVSGIFLEDHPPFRCHFGLCISNPLVMWNLHRGSREKCAAMVLRWFFNFYPFCIISLWFVVPEFIWNRSAMERYDDILRLLALTMTRSQTTIKVLSVKIQERKWLHWYFGYGYDFGDGQVLFWNVPVSLASWFVGRMKQVFKCIHGLLNVFVYSRLFFSYIFGVLLWDYDSQGSFYDNMKLKSVL</sequence>
<feature type="transmembrane region" description="Helical" evidence="1">
    <location>
        <begin position="328"/>
        <end position="347"/>
    </location>
</feature>